<keyword evidence="8 14" id="KW-0812">Transmembrane</keyword>
<dbReference type="InterPro" id="IPR002528">
    <property type="entry name" value="MATE_fam"/>
</dbReference>
<feature type="transmembrane region" description="Helical" evidence="14">
    <location>
        <begin position="308"/>
        <end position="331"/>
    </location>
</feature>
<dbReference type="PIRSF" id="PIRSF006603">
    <property type="entry name" value="DinF"/>
    <property type="match status" value="1"/>
</dbReference>
<evidence type="ECO:0000313" key="15">
    <source>
        <dbReference type="EMBL" id="TWE21885.1"/>
    </source>
</evidence>
<protein>
    <recommendedName>
        <fullName evidence="4">Probable multidrug resistance protein NorM</fullName>
    </recommendedName>
    <alternativeName>
        <fullName evidence="12">Multidrug-efflux transporter</fullName>
    </alternativeName>
</protein>
<feature type="transmembrane region" description="Helical" evidence="14">
    <location>
        <begin position="253"/>
        <end position="278"/>
    </location>
</feature>
<dbReference type="PANTHER" id="PTHR43298">
    <property type="entry name" value="MULTIDRUG RESISTANCE PROTEIN NORM-RELATED"/>
    <property type="match status" value="1"/>
</dbReference>
<keyword evidence="11 14" id="KW-0472">Membrane</keyword>
<keyword evidence="10" id="KW-0406">Ion transport</keyword>
<dbReference type="GO" id="GO:0015297">
    <property type="term" value="F:antiporter activity"/>
    <property type="evidence" value="ECO:0007669"/>
    <property type="project" value="UniProtKB-KW"/>
</dbReference>
<comment type="similarity">
    <text evidence="3">Belongs to the multi antimicrobial extrusion (MATE) (TC 2.A.66.1) family.</text>
</comment>
<dbReference type="RefSeq" id="WP_145796990.1">
    <property type="nucleotide sequence ID" value="NZ_BAAABR010000032.1"/>
</dbReference>
<keyword evidence="6" id="KW-0050">Antiport</keyword>
<name>A0A561F1Z0_9ACTN</name>
<dbReference type="Proteomes" id="UP000318416">
    <property type="component" value="Unassembled WGS sequence"/>
</dbReference>
<evidence type="ECO:0000256" key="10">
    <source>
        <dbReference type="ARBA" id="ARBA00023065"/>
    </source>
</evidence>
<keyword evidence="5" id="KW-0813">Transport</keyword>
<feature type="region of interest" description="Disordered" evidence="13">
    <location>
        <begin position="428"/>
        <end position="458"/>
    </location>
</feature>
<feature type="transmembrane region" description="Helical" evidence="14">
    <location>
        <begin position="372"/>
        <end position="390"/>
    </location>
</feature>
<dbReference type="EMBL" id="VIVR01000001">
    <property type="protein sequence ID" value="TWE21885.1"/>
    <property type="molecule type" value="Genomic_DNA"/>
</dbReference>
<comment type="subcellular location">
    <subcellularLocation>
        <location evidence="2">Cell membrane</location>
        <topology evidence="2">Multi-pass membrane protein</topology>
    </subcellularLocation>
</comment>
<dbReference type="PANTHER" id="PTHR43298:SF2">
    <property type="entry name" value="FMN_FAD EXPORTER YEEO-RELATED"/>
    <property type="match status" value="1"/>
</dbReference>
<feature type="transmembrane region" description="Helical" evidence="14">
    <location>
        <begin position="225"/>
        <end position="247"/>
    </location>
</feature>
<keyword evidence="9 14" id="KW-1133">Transmembrane helix</keyword>
<keyword evidence="16" id="KW-1185">Reference proteome</keyword>
<evidence type="ECO:0000256" key="1">
    <source>
        <dbReference type="ARBA" id="ARBA00003408"/>
    </source>
</evidence>
<dbReference type="AlphaFoldDB" id="A0A561F1Z0"/>
<evidence type="ECO:0000256" key="9">
    <source>
        <dbReference type="ARBA" id="ARBA00022989"/>
    </source>
</evidence>
<dbReference type="GO" id="GO:0042910">
    <property type="term" value="F:xenobiotic transmembrane transporter activity"/>
    <property type="evidence" value="ECO:0007669"/>
    <property type="project" value="InterPro"/>
</dbReference>
<evidence type="ECO:0000256" key="2">
    <source>
        <dbReference type="ARBA" id="ARBA00004651"/>
    </source>
</evidence>
<evidence type="ECO:0000256" key="7">
    <source>
        <dbReference type="ARBA" id="ARBA00022475"/>
    </source>
</evidence>
<evidence type="ECO:0000256" key="14">
    <source>
        <dbReference type="SAM" id="Phobius"/>
    </source>
</evidence>
<comment type="caution">
    <text evidence="15">The sequence shown here is derived from an EMBL/GenBank/DDBJ whole genome shotgun (WGS) entry which is preliminary data.</text>
</comment>
<evidence type="ECO:0000256" key="13">
    <source>
        <dbReference type="SAM" id="MobiDB-lite"/>
    </source>
</evidence>
<accession>A0A561F1Z0</accession>
<feature type="transmembrane region" description="Helical" evidence="14">
    <location>
        <begin position="402"/>
        <end position="422"/>
    </location>
</feature>
<reference evidence="15 16" key="1">
    <citation type="submission" date="2019-06" db="EMBL/GenBank/DDBJ databases">
        <title>Sequencing the genomes of 1000 actinobacteria strains.</title>
        <authorList>
            <person name="Klenk H.-P."/>
        </authorList>
    </citation>
    <scope>NUCLEOTIDE SEQUENCE [LARGE SCALE GENOMIC DNA]</scope>
    <source>
        <strain evidence="15 16">DSM 41649</strain>
    </source>
</reference>
<feature type="compositionally biased region" description="Low complexity" evidence="13">
    <location>
        <begin position="436"/>
        <end position="449"/>
    </location>
</feature>
<comment type="function">
    <text evidence="1">Multidrug efflux pump.</text>
</comment>
<dbReference type="Pfam" id="PF01554">
    <property type="entry name" value="MatE"/>
    <property type="match status" value="2"/>
</dbReference>
<feature type="transmembrane region" description="Helical" evidence="14">
    <location>
        <begin position="12"/>
        <end position="34"/>
    </location>
</feature>
<dbReference type="InterPro" id="IPR050222">
    <property type="entry name" value="MATE_MdtK"/>
</dbReference>
<evidence type="ECO:0000256" key="5">
    <source>
        <dbReference type="ARBA" id="ARBA00022448"/>
    </source>
</evidence>
<evidence type="ECO:0000256" key="3">
    <source>
        <dbReference type="ARBA" id="ARBA00010199"/>
    </source>
</evidence>
<feature type="transmembrane region" description="Helical" evidence="14">
    <location>
        <begin position="88"/>
        <end position="106"/>
    </location>
</feature>
<evidence type="ECO:0000256" key="12">
    <source>
        <dbReference type="ARBA" id="ARBA00031636"/>
    </source>
</evidence>
<evidence type="ECO:0000313" key="16">
    <source>
        <dbReference type="Proteomes" id="UP000318416"/>
    </source>
</evidence>
<dbReference type="GO" id="GO:0005886">
    <property type="term" value="C:plasma membrane"/>
    <property type="evidence" value="ECO:0007669"/>
    <property type="project" value="UniProtKB-SubCell"/>
</dbReference>
<evidence type="ECO:0000256" key="11">
    <source>
        <dbReference type="ARBA" id="ARBA00023136"/>
    </source>
</evidence>
<feature type="transmembrane region" description="Helical" evidence="14">
    <location>
        <begin position="40"/>
        <end position="67"/>
    </location>
</feature>
<evidence type="ECO:0000256" key="6">
    <source>
        <dbReference type="ARBA" id="ARBA00022449"/>
    </source>
</evidence>
<evidence type="ECO:0000256" key="8">
    <source>
        <dbReference type="ARBA" id="ARBA00022692"/>
    </source>
</evidence>
<dbReference type="InterPro" id="IPR048279">
    <property type="entry name" value="MdtK-like"/>
</dbReference>
<dbReference type="OrthoDB" id="3294751at2"/>
<keyword evidence="7" id="KW-1003">Cell membrane</keyword>
<dbReference type="GO" id="GO:0006811">
    <property type="term" value="P:monoatomic ion transport"/>
    <property type="evidence" value="ECO:0007669"/>
    <property type="project" value="UniProtKB-KW"/>
</dbReference>
<evidence type="ECO:0000256" key="4">
    <source>
        <dbReference type="ARBA" id="ARBA00020268"/>
    </source>
</evidence>
<proteinExistence type="inferred from homology"/>
<feature type="transmembrane region" description="Helical" evidence="14">
    <location>
        <begin position="343"/>
        <end position="365"/>
    </location>
</feature>
<gene>
    <name evidence="15" type="ORF">FB465_7127</name>
</gene>
<feature type="transmembrane region" description="Helical" evidence="14">
    <location>
        <begin position="160"/>
        <end position="178"/>
    </location>
</feature>
<sequence>MRGHVSRLAGLAWPVYVELLSGVIASIITTFWLARLGGPAVAAVTLATGIEHLLLGLVLVVSSGTSLQLSRARGAEDTAEAGRVARTAWWLCGLGSAALAVPGMLYREPVARLFLDGPAVALAAGYLAVAFPGLAVFFAQKVADDLFKGSGDTRTPMRTALLGNLLLFALDPLLIFGAGPLPALGVPGAALALVASRTVALAVALALHRRVRMSGRLSLRTARQILAAGLSFGVDFTTRMAVGMVQLGLVASFGVAAVAGYGIGYRTLLVATMAFYAVRQAAGIEAARHAGAGRANQLPALARDTTTLAALVGAVATALCAATAAPLTALFTRDPAVAAQSLAFLRLMCLYLLPYALVVGLGGVLQAVGRGRALVLATALGFAVQLPAGYGLSRLIGVNGVWVAMAAGALTQLAAYHLLRIIPCKPVGAHRRPRSPRSLLRRPAPLTTPRRVERSSTA</sequence>
<organism evidence="15 16">
    <name type="scientific">Kitasatospora atroaurantiaca</name>
    <dbReference type="NCBI Taxonomy" id="285545"/>
    <lineage>
        <taxon>Bacteria</taxon>
        <taxon>Bacillati</taxon>
        <taxon>Actinomycetota</taxon>
        <taxon>Actinomycetes</taxon>
        <taxon>Kitasatosporales</taxon>
        <taxon>Streptomycetaceae</taxon>
        <taxon>Kitasatospora</taxon>
    </lineage>
</organism>
<feature type="transmembrane region" description="Helical" evidence="14">
    <location>
        <begin position="118"/>
        <end position="139"/>
    </location>
</feature>
<feature type="transmembrane region" description="Helical" evidence="14">
    <location>
        <begin position="184"/>
        <end position="205"/>
    </location>
</feature>